<evidence type="ECO:0000256" key="2">
    <source>
        <dbReference type="ARBA" id="ARBA00022730"/>
    </source>
</evidence>
<dbReference type="EMBL" id="SRIB01000001">
    <property type="protein sequence ID" value="TFZ41832.1"/>
    <property type="molecule type" value="Genomic_DNA"/>
</dbReference>
<sequence>MLKKIDKNEKRKVRHTRVRQKIKGTPVKPRLNVYRSSNHIYAQIIDDVNGHTLAQASTLEKDLNLSSTKNKEAAKVIGQTIAKRAIEKGIAEVVFDRSGYIYHGRIKELADGAREAGLKF</sequence>
<dbReference type="PANTHER" id="PTHR12899">
    <property type="entry name" value="39S RIBOSOMAL PROTEIN L18, MITOCHONDRIAL"/>
    <property type="match status" value="1"/>
</dbReference>
<name>A0A4Z0DAF0_9FIRM</name>
<evidence type="ECO:0000313" key="9">
    <source>
        <dbReference type="Proteomes" id="UP000298381"/>
    </source>
</evidence>
<keyword evidence="9" id="KW-1185">Reference proteome</keyword>
<dbReference type="OrthoDB" id="9810939at2"/>
<dbReference type="GO" id="GO:0008097">
    <property type="term" value="F:5S rRNA binding"/>
    <property type="evidence" value="ECO:0007669"/>
    <property type="project" value="TreeGrafter"/>
</dbReference>
<evidence type="ECO:0000256" key="5">
    <source>
        <dbReference type="ARBA" id="ARBA00023274"/>
    </source>
</evidence>
<keyword evidence="4 7" id="KW-0689">Ribosomal protein</keyword>
<dbReference type="Gene3D" id="3.30.420.100">
    <property type="match status" value="1"/>
</dbReference>
<proteinExistence type="inferred from homology"/>
<dbReference type="SUPFAM" id="SSF53137">
    <property type="entry name" value="Translational machinery components"/>
    <property type="match status" value="1"/>
</dbReference>
<reference evidence="8 9" key="1">
    <citation type="submission" date="2019-03" db="EMBL/GenBank/DDBJ databases">
        <title>Draft genome sequence data and analysis of a Fermenting Bacterium, Soehngenia longevitae strain 1933PT, isolated from petroleum reservoir in Azerbaijan.</title>
        <authorList>
            <person name="Grouzdev D.S."/>
            <person name="Bidzhieva S.K."/>
            <person name="Sokolova D.S."/>
            <person name="Tourova T.P."/>
            <person name="Poltaraus A.B."/>
            <person name="Nazina T.N."/>
        </authorList>
    </citation>
    <scope>NUCLEOTIDE SEQUENCE [LARGE SCALE GENOMIC DNA]</scope>
    <source>
        <strain evidence="8 9">1933P</strain>
    </source>
</reference>
<organism evidence="8 9">
    <name type="scientific">Soehngenia longivitae</name>
    <dbReference type="NCBI Taxonomy" id="2562294"/>
    <lineage>
        <taxon>Bacteria</taxon>
        <taxon>Bacillati</taxon>
        <taxon>Bacillota</taxon>
        <taxon>Tissierellia</taxon>
        <taxon>Tissierellales</taxon>
        <taxon>Tissierellaceae</taxon>
        <taxon>Soehngenia</taxon>
    </lineage>
</organism>
<evidence type="ECO:0000256" key="6">
    <source>
        <dbReference type="ARBA" id="ARBA00035197"/>
    </source>
</evidence>
<keyword evidence="2 7" id="KW-0699">rRNA-binding</keyword>
<protein>
    <recommendedName>
        <fullName evidence="6 7">Large ribosomal subunit protein uL18</fullName>
    </recommendedName>
</protein>
<dbReference type="NCBIfam" id="TIGR00060">
    <property type="entry name" value="L18_bact"/>
    <property type="match status" value="1"/>
</dbReference>
<evidence type="ECO:0000256" key="4">
    <source>
        <dbReference type="ARBA" id="ARBA00022980"/>
    </source>
</evidence>
<gene>
    <name evidence="7" type="primary">rplR</name>
    <name evidence="8" type="ORF">E4100_01480</name>
</gene>
<comment type="caution">
    <text evidence="8">The sequence shown here is derived from an EMBL/GenBank/DDBJ whole genome shotgun (WGS) entry which is preliminary data.</text>
</comment>
<dbReference type="CDD" id="cd00432">
    <property type="entry name" value="Ribosomal_L18_L5e"/>
    <property type="match status" value="1"/>
</dbReference>
<evidence type="ECO:0000256" key="1">
    <source>
        <dbReference type="ARBA" id="ARBA00007116"/>
    </source>
</evidence>
<dbReference type="Proteomes" id="UP000298381">
    <property type="component" value="Unassembled WGS sequence"/>
</dbReference>
<evidence type="ECO:0000313" key="8">
    <source>
        <dbReference type="EMBL" id="TFZ41832.1"/>
    </source>
</evidence>
<keyword evidence="3 7" id="KW-0694">RNA-binding</keyword>
<keyword evidence="5 7" id="KW-0687">Ribonucleoprotein</keyword>
<dbReference type="GO" id="GO:0006412">
    <property type="term" value="P:translation"/>
    <property type="evidence" value="ECO:0007669"/>
    <property type="project" value="UniProtKB-UniRule"/>
</dbReference>
<accession>A0A4Z0DAF0</accession>
<dbReference type="GO" id="GO:0003735">
    <property type="term" value="F:structural constituent of ribosome"/>
    <property type="evidence" value="ECO:0007669"/>
    <property type="project" value="InterPro"/>
</dbReference>
<evidence type="ECO:0000256" key="3">
    <source>
        <dbReference type="ARBA" id="ARBA00022884"/>
    </source>
</evidence>
<dbReference type="AlphaFoldDB" id="A0A4Z0DAF0"/>
<dbReference type="InterPro" id="IPR057268">
    <property type="entry name" value="Ribosomal_L18"/>
</dbReference>
<dbReference type="PANTHER" id="PTHR12899:SF3">
    <property type="entry name" value="LARGE RIBOSOMAL SUBUNIT PROTEIN UL18M"/>
    <property type="match status" value="1"/>
</dbReference>
<comment type="function">
    <text evidence="7">This is one of the proteins that bind and probably mediate the attachment of the 5S RNA into the large ribosomal subunit, where it forms part of the central protuberance.</text>
</comment>
<dbReference type="HAMAP" id="MF_01337_B">
    <property type="entry name" value="Ribosomal_uL18_B"/>
    <property type="match status" value="1"/>
</dbReference>
<comment type="similarity">
    <text evidence="1 7">Belongs to the universal ribosomal protein uL18 family.</text>
</comment>
<comment type="subunit">
    <text evidence="7">Part of the 50S ribosomal subunit; part of the 5S rRNA/L5/L18/L25 subcomplex. Contacts the 5S and 23S rRNAs.</text>
</comment>
<dbReference type="Pfam" id="PF00861">
    <property type="entry name" value="Ribosomal_L18p"/>
    <property type="match status" value="1"/>
</dbReference>
<dbReference type="RefSeq" id="WP_135270117.1">
    <property type="nucleotide sequence ID" value="NZ_SRIB01000001.1"/>
</dbReference>
<dbReference type="FunFam" id="3.30.420.100:FF:000001">
    <property type="entry name" value="50S ribosomal protein L18"/>
    <property type="match status" value="1"/>
</dbReference>
<dbReference type="GO" id="GO:0022625">
    <property type="term" value="C:cytosolic large ribosomal subunit"/>
    <property type="evidence" value="ECO:0007669"/>
    <property type="project" value="TreeGrafter"/>
</dbReference>
<evidence type="ECO:0000256" key="7">
    <source>
        <dbReference type="HAMAP-Rule" id="MF_01337"/>
    </source>
</evidence>
<dbReference type="InterPro" id="IPR005484">
    <property type="entry name" value="Ribosomal_uL18_bac/plant/anim"/>
</dbReference>
<dbReference type="InterPro" id="IPR004389">
    <property type="entry name" value="Ribosomal_uL18_bac-type"/>
</dbReference>